<dbReference type="RefSeq" id="WP_165979430.1">
    <property type="nucleotide sequence ID" value="NZ_SMOD01000018.1"/>
</dbReference>
<comment type="caution">
    <text evidence="2">The sequence shown here is derived from an EMBL/GenBank/DDBJ whole genome shotgun (WGS) entry which is preliminary data.</text>
</comment>
<reference evidence="2 3" key="1">
    <citation type="submission" date="2019-03" db="EMBL/GenBank/DDBJ databases">
        <title>Paraburkholderia sp. isolated from native Mimosa gymnas in Guartela State Park, Brazil.</title>
        <authorList>
            <person name="Paulitsch F."/>
            <person name="Hungria M."/>
            <person name="Delamuta J.R.M."/>
            <person name="Ribeiro R.A."/>
            <person name="Dall'Agnol R."/>
            <person name="Silva J.S.B."/>
        </authorList>
    </citation>
    <scope>NUCLEOTIDE SEQUENCE [LARGE SCALE GENOMIC DNA]</scope>
    <source>
        <strain evidence="2 3">CNPSo 3008</strain>
    </source>
</reference>
<accession>A0A4R5L9T1</accession>
<gene>
    <name evidence="2" type="ORF">E1N52_22990</name>
</gene>
<evidence type="ECO:0000256" key="1">
    <source>
        <dbReference type="SAM" id="MobiDB-lite"/>
    </source>
</evidence>
<name>A0A4R5L9T1_9BURK</name>
<dbReference type="AlphaFoldDB" id="A0A4R5L9T1"/>
<evidence type="ECO:0000313" key="2">
    <source>
        <dbReference type="EMBL" id="TDG05795.1"/>
    </source>
</evidence>
<protein>
    <submittedName>
        <fullName evidence="2">Uncharacterized protein</fullName>
    </submittedName>
</protein>
<dbReference type="EMBL" id="SMOD01000018">
    <property type="protein sequence ID" value="TDG05795.1"/>
    <property type="molecule type" value="Genomic_DNA"/>
</dbReference>
<proteinExistence type="predicted"/>
<feature type="compositionally biased region" description="Basic and acidic residues" evidence="1">
    <location>
        <begin position="56"/>
        <end position="69"/>
    </location>
</feature>
<dbReference type="Proteomes" id="UP000295606">
    <property type="component" value="Unassembled WGS sequence"/>
</dbReference>
<evidence type="ECO:0000313" key="3">
    <source>
        <dbReference type="Proteomes" id="UP000295606"/>
    </source>
</evidence>
<organism evidence="2 3">
    <name type="scientific">Paraburkholderia guartelaensis</name>
    <dbReference type="NCBI Taxonomy" id="2546446"/>
    <lineage>
        <taxon>Bacteria</taxon>
        <taxon>Pseudomonadati</taxon>
        <taxon>Pseudomonadota</taxon>
        <taxon>Betaproteobacteria</taxon>
        <taxon>Burkholderiales</taxon>
        <taxon>Burkholderiaceae</taxon>
        <taxon>Paraburkholderia</taxon>
    </lineage>
</organism>
<feature type="region of interest" description="Disordered" evidence="1">
    <location>
        <begin position="1"/>
        <end position="103"/>
    </location>
</feature>
<sequence length="103" mass="11169">MNRMPRIHTLKERMMGLSTQNPRPDEATETGDELATGKQPAQEKPARGAPGSFDQPESRPEFMPREGGPHPEQTAEVPLGHHGRAEPPGSFGHNSAPVKRKGG</sequence>